<gene>
    <name evidence="1" type="ORF">SAMN05216302_101131</name>
</gene>
<protein>
    <submittedName>
        <fullName evidence="1">Uncharacterized protein</fullName>
    </submittedName>
</protein>
<accession>A0A1I4B767</accession>
<reference evidence="2" key="1">
    <citation type="submission" date="2016-10" db="EMBL/GenBank/DDBJ databases">
        <authorList>
            <person name="Varghese N."/>
            <person name="Submissions S."/>
        </authorList>
    </citation>
    <scope>NUCLEOTIDE SEQUENCE [LARGE SCALE GENOMIC DNA]</scope>
    <source>
        <strain evidence="2">Nm69</strain>
    </source>
</reference>
<organism evidence="1 2">
    <name type="scientific">Nitrosomonas aestuarii</name>
    <dbReference type="NCBI Taxonomy" id="52441"/>
    <lineage>
        <taxon>Bacteria</taxon>
        <taxon>Pseudomonadati</taxon>
        <taxon>Pseudomonadota</taxon>
        <taxon>Betaproteobacteria</taxon>
        <taxon>Nitrosomonadales</taxon>
        <taxon>Nitrosomonadaceae</taxon>
        <taxon>Nitrosomonas</taxon>
    </lineage>
</organism>
<proteinExistence type="predicted"/>
<dbReference type="RefSeq" id="WP_139218538.1">
    <property type="nucleotide sequence ID" value="NZ_FOSP01000011.1"/>
</dbReference>
<dbReference type="OrthoDB" id="8455752at2"/>
<dbReference type="AlphaFoldDB" id="A0A1I4B767"/>
<evidence type="ECO:0000313" key="2">
    <source>
        <dbReference type="Proteomes" id="UP000199533"/>
    </source>
</evidence>
<dbReference type="EMBL" id="FOSP01000011">
    <property type="protein sequence ID" value="SFK63759.1"/>
    <property type="molecule type" value="Genomic_DNA"/>
</dbReference>
<dbReference type="Proteomes" id="UP000199533">
    <property type="component" value="Unassembled WGS sequence"/>
</dbReference>
<keyword evidence="2" id="KW-1185">Reference proteome</keyword>
<name>A0A1I4B767_9PROT</name>
<sequence length="129" mass="14356">MGTNYYMHLGKDGDDEVNKIFDPVHIGKSSVGWCFSLHIYPDKGVSDLNDWEKLFCSDNASIRDEYGNVVTAEVMTDIITDRCFNGNKTPGNLMHGQAGPNGLWRHRIDGDLCVGHGRGTWDLFAGDFS</sequence>
<evidence type="ECO:0000313" key="1">
    <source>
        <dbReference type="EMBL" id="SFK63759.1"/>
    </source>
</evidence>
<dbReference type="STRING" id="52441.SAMN05216302_101131"/>